<keyword evidence="15" id="KW-0862">Zinc</keyword>
<dbReference type="GO" id="GO:0000965">
    <property type="term" value="P:mitochondrial RNA 3'-end processing"/>
    <property type="evidence" value="ECO:0007669"/>
    <property type="project" value="TreeGrafter"/>
</dbReference>
<dbReference type="FunFam" id="3.30.160.60:FF:001216">
    <property type="entry name" value="Splicing factor 3A subunit 2"/>
    <property type="match status" value="1"/>
</dbReference>
<dbReference type="NCBIfam" id="NF008805">
    <property type="entry name" value="PRK11824.1"/>
    <property type="match status" value="1"/>
</dbReference>
<dbReference type="GO" id="GO:0008380">
    <property type="term" value="P:RNA splicing"/>
    <property type="evidence" value="ECO:0007669"/>
    <property type="project" value="UniProtKB-KW"/>
</dbReference>
<keyword evidence="12" id="KW-0732">Signal</keyword>
<proteinExistence type="inferred from homology"/>
<evidence type="ECO:0000256" key="19">
    <source>
        <dbReference type="ARBA" id="ARBA00023136"/>
    </source>
</evidence>
<evidence type="ECO:0000256" key="24">
    <source>
        <dbReference type="ARBA" id="ARBA00055377"/>
    </source>
</evidence>
<keyword evidence="10" id="KW-0479">Metal-binding</keyword>
<feature type="transmembrane region" description="Helical" evidence="29">
    <location>
        <begin position="437"/>
        <end position="459"/>
    </location>
</feature>
<dbReference type="SUPFAM" id="SSF55666">
    <property type="entry name" value="Ribonuclease PH domain 2-like"/>
    <property type="match status" value="2"/>
</dbReference>
<dbReference type="Pfam" id="PF16835">
    <property type="entry name" value="SF3A2"/>
    <property type="match status" value="1"/>
</dbReference>
<evidence type="ECO:0000259" key="30">
    <source>
        <dbReference type="PROSITE" id="PS50126"/>
    </source>
</evidence>
<dbReference type="GO" id="GO:0003723">
    <property type="term" value="F:RNA binding"/>
    <property type="evidence" value="ECO:0007669"/>
    <property type="project" value="UniProtKB-KW"/>
</dbReference>
<dbReference type="GO" id="GO:0004654">
    <property type="term" value="F:polyribonucleotide nucleotidyltransferase activity"/>
    <property type="evidence" value="ECO:0007669"/>
    <property type="project" value="UniProtKB-EC"/>
</dbReference>
<dbReference type="GO" id="GO:0005681">
    <property type="term" value="C:spliceosomal complex"/>
    <property type="evidence" value="ECO:0007669"/>
    <property type="project" value="UniProtKB-KW"/>
</dbReference>
<dbReference type="Pfam" id="PF21222">
    <property type="entry name" value="Lamp2_2nd"/>
    <property type="match status" value="1"/>
</dbReference>
<dbReference type="PROSITE" id="PS51407">
    <property type="entry name" value="LAMP_3"/>
    <property type="match status" value="1"/>
</dbReference>
<sequence length="1214" mass="135931">MDFQNRAGGKTGGGGVASWSDANVDRRERLRQLALETIDLQKDPYFMKNHLGGYECKLCLTLHNNEGSYLAHTQGKKHQSNLARRAAKEATDQPYMPLPQQVKVEPKKFVKIGRPGYKVTKERDPATGQQALLFQIDYPEITEGVTPRHRFMSAYEQKVQPPDKRWQYILFAAEPYETIAFKIPSREVDKAEDKFWTLWNKDTKQFFMQFAFRFDRMSQHDEAPPPPPSAAAAMIRPSPVPPPISVFISVLYHDKIIPEKIGCSLNVVSHLVVSYLIKIRWKCVIFEGRASRPYYRAVDSADFQHMAIGTDTSVPFSLGNIFNSPLGLKNSTLAIYFKKREDSFQISNFTLAVNFEQKLNATESHHMYLMDEHAEHDVTSSGSEAYKCSEAILSFRGGSTINLHNIRLIAYVHLNTTEFSENQEYGICQLDVRTSDLVPIVVGVCLAALVIIVLIAYLVGRARAKRQGYAMIPYRVQAAEAFLRKCRFCLFLDSVKASGCTQVDTHVSVNERDVIRFETGHIARLADGAAVVSQGDTSVLATVVGRQNSVSDIADFMPLTVDFQQSASAVGRIPTNYLRKELQRNDADILASRMIDRSIRPLFPKDYSGETQIICKPLAVDDDGDPVILGLNAASAALTVSDVPWEGPLGAVRVALIDNEIVINPSRKNMKSSSLDLVIAGCDDGKRILMIDMDGCEIEATKFSECVRTGLEAISHLIHAINKMRDSCGRQKRQNIDGEIDSDMMALMKEMQVLCGDQLYDILTDIKHDKLSRDRAISALSDHMLEKLKERSCSQKLRHTFKNLLRKSLREAFFKSERRCDGRKSDELRPVDITMDVHKKLHGSALFQRGQTQVFGTVTFDAPSAAFQPDALSQLLGAQQRKMFMLHYQFPSFATTAISSSARTSRRELGHSALAEKALKRLIPDDFPYCLRLACDVLESNGSSSMASVCVGSLALLDAGVQIREPAAGIAMGLIIDEERNNYCILTDINGLEDFAGTVRGYTAMQLDLKVPGIKPEMLMESLERARDGLEHLLQLMSKAQPRWRNHFKNTVPVHETIPVAVYKRHIIFRSGGYNAKLIESETGAKISIEDDSNISIFAPNKVKLEEAKVMLNKIFESESEIELVFGAMYKAEIIDILEHGVLVTLYKGMKPILLKNSNLDTRNVAHPKVLGFKIGQKIIVQYLGRDPNTGYHRISRKTLQSASLPVQNAHHDT</sequence>
<dbReference type="InterPro" id="IPR001247">
    <property type="entry name" value="ExoRNase_PH_dom1"/>
</dbReference>
<evidence type="ECO:0000256" key="15">
    <source>
        <dbReference type="ARBA" id="ARBA00022833"/>
    </source>
</evidence>
<evidence type="ECO:0000256" key="11">
    <source>
        <dbReference type="ARBA" id="ARBA00022728"/>
    </source>
</evidence>
<dbReference type="GO" id="GO:0008270">
    <property type="term" value="F:zinc ion binding"/>
    <property type="evidence" value="ECO:0007669"/>
    <property type="project" value="UniProtKB-KW"/>
</dbReference>
<dbReference type="Gene3D" id="2.40.160.110">
    <property type="match status" value="1"/>
</dbReference>
<keyword evidence="13" id="KW-0677">Repeat</keyword>
<dbReference type="AlphaFoldDB" id="A0A498SG26"/>
<protein>
    <recommendedName>
        <fullName evidence="26">Splicing factor 3A subunit 2</fullName>
        <ecNumber evidence="4">2.7.7.8</ecNumber>
    </recommendedName>
    <alternativeName>
        <fullName evidence="23">Polynucleotide phosphorylase 1</fullName>
    </alternativeName>
</protein>
<evidence type="ECO:0000256" key="18">
    <source>
        <dbReference type="ARBA" id="ARBA00022990"/>
    </source>
</evidence>
<evidence type="ECO:0000259" key="31">
    <source>
        <dbReference type="PROSITE" id="PS50171"/>
    </source>
</evidence>
<dbReference type="PANTHER" id="PTHR11252">
    <property type="entry name" value="POLYRIBONUCLEOTIDE NUCLEOTIDYLTRANSFERASE"/>
    <property type="match status" value="1"/>
</dbReference>
<comment type="function">
    <text evidence="24">Component of the 17S U2 SnRNP complex of the spliceosome, a large ribonucleoprotein complex that removes introns from transcribed pre-mRNAs. The 17S U2 SnRNP complex (1) directly participates in early spliceosome assembly and (2) mediates recognition of the intron branch site during pre-mRNA splicing by promoting the selection of the pre-mRNA branch-site adenosine, the nucleophile for the first step of splicing. Within the 17S U2 SnRNP complex, SF3A2 is part of the SF3A subcomplex that contributes to the assembly of the 17S U2 snRNP, and the subsequent assembly of the pre-spliceosome 'E' complex and the pre-catalytic spliceosome 'A' complex. Involved in pre-mRNA splicing as a component of pre-catalytic spliceosome 'B' complexes, including the Bact complex. Interacts directly with the duplex formed by U2 snRNA and the intron.</text>
</comment>
<keyword evidence="22" id="KW-0539">Nucleus</keyword>
<evidence type="ECO:0000256" key="5">
    <source>
        <dbReference type="ARBA" id="ARBA00022553"/>
    </source>
</evidence>
<name>A0A498SG26_ACAVI</name>
<keyword evidence="9" id="KW-0548">Nucleotidyltransferase</keyword>
<evidence type="ECO:0000256" key="9">
    <source>
        <dbReference type="ARBA" id="ARBA00022695"/>
    </source>
</evidence>
<comment type="similarity">
    <text evidence="3">Belongs to the SF3A2 family.</text>
</comment>
<dbReference type="InterPro" id="IPR012162">
    <property type="entry name" value="PNPase"/>
</dbReference>
<dbReference type="InterPro" id="IPR002000">
    <property type="entry name" value="Lysosome-assoc_membr_glycop"/>
</dbReference>
<keyword evidence="14" id="KW-0863">Zinc-finger</keyword>
<dbReference type="SMART" id="SM00451">
    <property type="entry name" value="ZnF_U1"/>
    <property type="match status" value="1"/>
</dbReference>
<evidence type="ECO:0000256" key="1">
    <source>
        <dbReference type="ARBA" id="ARBA00004123"/>
    </source>
</evidence>
<evidence type="ECO:0000256" key="6">
    <source>
        <dbReference type="ARBA" id="ARBA00022664"/>
    </source>
</evidence>
<evidence type="ECO:0000256" key="21">
    <source>
        <dbReference type="ARBA" id="ARBA00023187"/>
    </source>
</evidence>
<reference evidence="32 33" key="1">
    <citation type="submission" date="2018-08" db="EMBL/GenBank/DDBJ databases">
        <authorList>
            <person name="Laetsch R D."/>
            <person name="Stevens L."/>
            <person name="Kumar S."/>
            <person name="Blaxter L. M."/>
        </authorList>
    </citation>
    <scope>NUCLEOTIDE SEQUENCE [LARGE SCALE GENOMIC DNA]</scope>
</reference>
<dbReference type="InterPro" id="IPR004087">
    <property type="entry name" value="KH_dom"/>
</dbReference>
<keyword evidence="33" id="KW-1185">Reference proteome</keyword>
<dbReference type="InterPro" id="IPR027408">
    <property type="entry name" value="PNPase/RNase_PH_dom_sf"/>
</dbReference>
<dbReference type="InterPro" id="IPR020568">
    <property type="entry name" value="Ribosomal_Su5_D2-typ_SF"/>
</dbReference>
<dbReference type="GO" id="GO:0005764">
    <property type="term" value="C:lysosome"/>
    <property type="evidence" value="ECO:0007669"/>
    <property type="project" value="UniProtKB-ARBA"/>
</dbReference>
<keyword evidence="11" id="KW-0747">Spliceosome</keyword>
<dbReference type="Gene3D" id="3.30.1370.10">
    <property type="entry name" value="K Homology domain, type 1"/>
    <property type="match status" value="1"/>
</dbReference>
<evidence type="ECO:0000313" key="33">
    <source>
        <dbReference type="Proteomes" id="UP000276991"/>
    </source>
</evidence>
<dbReference type="PROSITE" id="PS50171">
    <property type="entry name" value="ZF_MATRIN"/>
    <property type="match status" value="1"/>
</dbReference>
<dbReference type="CDD" id="cd11363">
    <property type="entry name" value="RNase_PH_PNPase_1"/>
    <property type="match status" value="1"/>
</dbReference>
<dbReference type="STRING" id="6277.A0A498SG26"/>
<evidence type="ECO:0000256" key="8">
    <source>
        <dbReference type="ARBA" id="ARBA00022692"/>
    </source>
</evidence>
<dbReference type="GO" id="GO:0006397">
    <property type="term" value="P:mRNA processing"/>
    <property type="evidence" value="ECO:0007669"/>
    <property type="project" value="UniProtKB-KW"/>
</dbReference>
<keyword evidence="18" id="KW-0007">Acetylation</keyword>
<dbReference type="GO" id="GO:0000175">
    <property type="term" value="F:3'-5'-RNA exonuclease activity"/>
    <property type="evidence" value="ECO:0007669"/>
    <property type="project" value="TreeGrafter"/>
</dbReference>
<dbReference type="Pfam" id="PF03725">
    <property type="entry name" value="RNase_PH_C"/>
    <property type="match status" value="1"/>
</dbReference>
<keyword evidence="5" id="KW-0597">Phosphoprotein</keyword>
<evidence type="ECO:0000256" key="26">
    <source>
        <dbReference type="ARBA" id="ARBA00074918"/>
    </source>
</evidence>
<evidence type="ECO:0000256" key="20">
    <source>
        <dbReference type="ARBA" id="ARBA00023180"/>
    </source>
</evidence>
<evidence type="ECO:0000313" key="32">
    <source>
        <dbReference type="EMBL" id="VBB27539.1"/>
    </source>
</evidence>
<comment type="similarity">
    <text evidence="2">Belongs to the polyribonucleotide nucleotidyltransferase family.</text>
</comment>
<organism evidence="32 33">
    <name type="scientific">Acanthocheilonema viteae</name>
    <name type="common">Filarial nematode worm</name>
    <name type="synonym">Dipetalonema viteae</name>
    <dbReference type="NCBI Taxonomy" id="6277"/>
    <lineage>
        <taxon>Eukaryota</taxon>
        <taxon>Metazoa</taxon>
        <taxon>Ecdysozoa</taxon>
        <taxon>Nematoda</taxon>
        <taxon>Chromadorea</taxon>
        <taxon>Rhabditida</taxon>
        <taxon>Spirurina</taxon>
        <taxon>Spiruromorpha</taxon>
        <taxon>Filarioidea</taxon>
        <taxon>Onchocercidae</taxon>
        <taxon>Acanthocheilonema</taxon>
    </lineage>
</organism>
<dbReference type="InterPro" id="IPR048524">
    <property type="entry name" value="Lamp2-like_TM"/>
</dbReference>
<dbReference type="GO" id="GO:0016020">
    <property type="term" value="C:membrane"/>
    <property type="evidence" value="ECO:0007669"/>
    <property type="project" value="UniProtKB-SubCell"/>
</dbReference>
<keyword evidence="16" id="KW-0694">RNA-binding</keyword>
<dbReference type="Gene3D" id="3.30.230.70">
    <property type="entry name" value="GHMP Kinase, N-terminal domain"/>
    <property type="match status" value="2"/>
</dbReference>
<keyword evidence="17 29" id="KW-1133">Transmembrane helix</keyword>
<comment type="similarity">
    <text evidence="27">Belongs to the LAMP family.</text>
</comment>
<dbReference type="InterPro" id="IPR015847">
    <property type="entry name" value="ExoRNase_PH_dom2"/>
</dbReference>
<dbReference type="PROSITE" id="PS50126">
    <property type="entry name" value="S1"/>
    <property type="match status" value="1"/>
</dbReference>
<dbReference type="InterPro" id="IPR000690">
    <property type="entry name" value="Matrin/U1-C_Znf_C2H2"/>
</dbReference>
<dbReference type="SMART" id="SM00322">
    <property type="entry name" value="KH"/>
    <property type="match status" value="1"/>
</dbReference>
<dbReference type="GO" id="GO:0000958">
    <property type="term" value="P:mitochondrial mRNA catabolic process"/>
    <property type="evidence" value="ECO:0007669"/>
    <property type="project" value="TreeGrafter"/>
</dbReference>
<evidence type="ECO:0000256" key="4">
    <source>
        <dbReference type="ARBA" id="ARBA00012416"/>
    </source>
</evidence>
<dbReference type="GO" id="GO:0005829">
    <property type="term" value="C:cytosol"/>
    <property type="evidence" value="ECO:0007669"/>
    <property type="project" value="TreeGrafter"/>
</dbReference>
<feature type="domain" description="Matrin-type" evidence="31">
    <location>
        <begin position="54"/>
        <end position="84"/>
    </location>
</feature>
<dbReference type="InterPro" id="IPR003029">
    <property type="entry name" value="S1_domain"/>
</dbReference>
<comment type="subunit">
    <text evidence="25">Component of the 17S U2 SnRNP complex, a ribonucleoprotein complex that contains small nuclear RNA (snRNA) U2 and a number of specific proteins. Part of the SF3A subcomplex of the 17S U2 SnRNP complex which is composed of three subunits; SF3A3/SAP61, SF3A2/SAP62 and SF3A1/SAP114. SF3A associates with the splicing factor SF3B and a 12S RNA unit to form the mature 17S U2 small nuclear ribonucleoprotein complex (17S U2 snRNP). Identified in the spliceosome 'E' complex, a precursor of the spliceosome 'A' complex. Identified in the spliceosome 'A' and 'B' complexes. Identified in the spliceosome 'C' complex. Interacts with HTATSF1.</text>
</comment>
<evidence type="ECO:0000256" key="23">
    <source>
        <dbReference type="ARBA" id="ARBA00031451"/>
    </source>
</evidence>
<dbReference type="FunFam" id="2.60.40.2690:FF:000001">
    <property type="entry name" value="Splicing factor 3a, subunit 2"/>
    <property type="match status" value="1"/>
</dbReference>
<dbReference type="SUPFAM" id="SSF54791">
    <property type="entry name" value="Eukaryotic type KH-domain (KH-domain type I)"/>
    <property type="match status" value="1"/>
</dbReference>
<dbReference type="SMART" id="SM01050">
    <property type="entry name" value="CactinC_cactus"/>
    <property type="match status" value="1"/>
</dbReference>
<evidence type="ECO:0000256" key="28">
    <source>
        <dbReference type="SAM" id="MobiDB-lite"/>
    </source>
</evidence>
<evidence type="ECO:0000256" key="3">
    <source>
        <dbReference type="ARBA" id="ARBA00008995"/>
    </source>
</evidence>
<evidence type="ECO:0000256" key="29">
    <source>
        <dbReference type="SAM" id="Phobius"/>
    </source>
</evidence>
<evidence type="ECO:0000256" key="14">
    <source>
        <dbReference type="ARBA" id="ARBA00022771"/>
    </source>
</evidence>
<evidence type="ECO:0000256" key="27">
    <source>
        <dbReference type="PROSITE-ProRule" id="PRU00740"/>
    </source>
</evidence>
<feature type="domain" description="S1 motif" evidence="30">
    <location>
        <begin position="1127"/>
        <end position="1198"/>
    </location>
</feature>
<dbReference type="Proteomes" id="UP000276991">
    <property type="component" value="Unassembled WGS sequence"/>
</dbReference>
<evidence type="ECO:0000256" key="17">
    <source>
        <dbReference type="ARBA" id="ARBA00022989"/>
    </source>
</evidence>
<dbReference type="Pfam" id="PF12874">
    <property type="entry name" value="zf-met"/>
    <property type="match status" value="1"/>
</dbReference>
<dbReference type="InterPro" id="IPR036345">
    <property type="entry name" value="ExoRNase_PH_dom2_sf"/>
</dbReference>
<evidence type="ECO:0000256" key="22">
    <source>
        <dbReference type="ARBA" id="ARBA00023242"/>
    </source>
</evidence>
<dbReference type="EC" id="2.7.7.8" evidence="4"/>
<comment type="caution">
    <text evidence="27">Lacks conserved residue(s) required for the propagation of feature annotation.</text>
</comment>
<dbReference type="SUPFAM" id="SSF57667">
    <property type="entry name" value="beta-beta-alpha zinc fingers"/>
    <property type="match status" value="1"/>
</dbReference>
<dbReference type="EMBL" id="UPTC01000245">
    <property type="protein sequence ID" value="VBB27539.1"/>
    <property type="molecule type" value="Genomic_DNA"/>
</dbReference>
<evidence type="ECO:0000256" key="7">
    <source>
        <dbReference type="ARBA" id="ARBA00022679"/>
    </source>
</evidence>
<dbReference type="InterPro" id="IPR031781">
    <property type="entry name" value="SF3A2_dom"/>
</dbReference>
<dbReference type="PANTHER" id="PTHR11252:SF0">
    <property type="entry name" value="POLYRIBONUCLEOTIDE NUCLEOTIDYLTRANSFERASE 1, MITOCHONDRIAL"/>
    <property type="match status" value="1"/>
</dbReference>
<keyword evidence="19 27" id="KW-0472">Membrane</keyword>
<keyword evidence="21" id="KW-0508">mRNA splicing</keyword>
<dbReference type="SUPFAM" id="SSF54211">
    <property type="entry name" value="Ribosomal protein S5 domain 2-like"/>
    <property type="match status" value="2"/>
</dbReference>
<comment type="subcellular location">
    <subcellularLocation>
        <location evidence="27">Membrane</location>
        <topology evidence="27">Single-pass type I membrane protein</topology>
    </subcellularLocation>
    <subcellularLocation>
        <location evidence="1">Nucleus</location>
    </subcellularLocation>
</comment>
<evidence type="ECO:0000256" key="12">
    <source>
        <dbReference type="ARBA" id="ARBA00022729"/>
    </source>
</evidence>
<dbReference type="NCBIfam" id="TIGR03591">
    <property type="entry name" value="polynuc_phos"/>
    <property type="match status" value="1"/>
</dbReference>
<keyword evidence="7" id="KW-0808">Transferase</keyword>
<dbReference type="Pfam" id="PF01138">
    <property type="entry name" value="RNase_PH"/>
    <property type="match status" value="2"/>
</dbReference>
<dbReference type="InterPro" id="IPR013087">
    <property type="entry name" value="Znf_C2H2_type"/>
</dbReference>
<evidence type="ECO:0000256" key="25">
    <source>
        <dbReference type="ARBA" id="ARBA00063783"/>
    </source>
</evidence>
<dbReference type="FunFam" id="3.30.230.70:FF:000001">
    <property type="entry name" value="Polyribonucleotide nucleotidyltransferase"/>
    <property type="match status" value="1"/>
</dbReference>
<keyword evidence="20" id="KW-0325">Glycoprotein</keyword>
<dbReference type="GO" id="GO:0005739">
    <property type="term" value="C:mitochondrion"/>
    <property type="evidence" value="ECO:0007669"/>
    <property type="project" value="TreeGrafter"/>
</dbReference>
<dbReference type="OrthoDB" id="437922at2759"/>
<keyword evidence="8 27" id="KW-0812">Transmembrane</keyword>
<accession>A0A498SG26</accession>
<evidence type="ECO:0000256" key="10">
    <source>
        <dbReference type="ARBA" id="ARBA00022723"/>
    </source>
</evidence>
<dbReference type="Gene3D" id="2.60.40.2690">
    <property type="match status" value="1"/>
</dbReference>
<evidence type="ECO:0000256" key="2">
    <source>
        <dbReference type="ARBA" id="ARBA00007404"/>
    </source>
</evidence>
<dbReference type="InterPro" id="IPR036236">
    <property type="entry name" value="Znf_C2H2_sf"/>
</dbReference>
<gene>
    <name evidence="32" type="ORF">NAV_LOCUS2369</name>
</gene>
<dbReference type="InterPro" id="IPR003604">
    <property type="entry name" value="Matrin/U1-like-C_Znf_C2H2"/>
</dbReference>
<keyword evidence="6" id="KW-0507">mRNA processing</keyword>
<dbReference type="InterPro" id="IPR036612">
    <property type="entry name" value="KH_dom_type_1_sf"/>
</dbReference>
<feature type="region of interest" description="Disordered" evidence="28">
    <location>
        <begin position="1"/>
        <end position="20"/>
    </location>
</feature>
<evidence type="ECO:0000256" key="16">
    <source>
        <dbReference type="ARBA" id="ARBA00022884"/>
    </source>
</evidence>
<evidence type="ECO:0000256" key="13">
    <source>
        <dbReference type="ARBA" id="ARBA00022737"/>
    </source>
</evidence>